<keyword evidence="2" id="KW-1185">Reference proteome</keyword>
<name>A0AAD5M211_PARTN</name>
<evidence type="ECO:0000313" key="1">
    <source>
        <dbReference type="EMBL" id="KAJ1350747.1"/>
    </source>
</evidence>
<accession>A0AAD5M211</accession>
<dbReference type="EMBL" id="JAHQIW010000940">
    <property type="protein sequence ID" value="KAJ1350747.1"/>
    <property type="molecule type" value="Genomic_DNA"/>
</dbReference>
<protein>
    <submittedName>
        <fullName evidence="1">Uncharacterized protein</fullName>
    </submittedName>
</protein>
<reference evidence="1" key="1">
    <citation type="submission" date="2021-06" db="EMBL/GenBank/DDBJ databases">
        <title>Parelaphostrongylus tenuis whole genome reference sequence.</title>
        <authorList>
            <person name="Garwood T.J."/>
            <person name="Larsen P.A."/>
            <person name="Fountain-Jones N.M."/>
            <person name="Garbe J.R."/>
            <person name="Macchietto M.G."/>
            <person name="Kania S.A."/>
            <person name="Gerhold R.W."/>
            <person name="Richards J.E."/>
            <person name="Wolf T.M."/>
        </authorList>
    </citation>
    <scope>NUCLEOTIDE SEQUENCE</scope>
    <source>
        <strain evidence="1">MNPRO001-30</strain>
        <tissue evidence="1">Meninges</tissue>
    </source>
</reference>
<evidence type="ECO:0000313" key="2">
    <source>
        <dbReference type="Proteomes" id="UP001196413"/>
    </source>
</evidence>
<dbReference type="Proteomes" id="UP001196413">
    <property type="component" value="Unassembled WGS sequence"/>
</dbReference>
<proteinExistence type="predicted"/>
<organism evidence="1 2">
    <name type="scientific">Parelaphostrongylus tenuis</name>
    <name type="common">Meningeal worm</name>
    <dbReference type="NCBI Taxonomy" id="148309"/>
    <lineage>
        <taxon>Eukaryota</taxon>
        <taxon>Metazoa</taxon>
        <taxon>Ecdysozoa</taxon>
        <taxon>Nematoda</taxon>
        <taxon>Chromadorea</taxon>
        <taxon>Rhabditida</taxon>
        <taxon>Rhabditina</taxon>
        <taxon>Rhabditomorpha</taxon>
        <taxon>Strongyloidea</taxon>
        <taxon>Metastrongylidae</taxon>
        <taxon>Parelaphostrongylus</taxon>
    </lineage>
</organism>
<comment type="caution">
    <text evidence="1">The sequence shown here is derived from an EMBL/GenBank/DDBJ whole genome shotgun (WGS) entry which is preliminary data.</text>
</comment>
<dbReference type="AlphaFoldDB" id="A0AAD5M211"/>
<sequence length="82" mass="9555">MPHGAYRFIRPVSCCCAPIQQCDDVMISYDEEILKNECHERECFNEVSFEYRFDALRSERLRRRSATGKKSDYGSLVAISLL</sequence>
<gene>
    <name evidence="1" type="ORF">KIN20_006622</name>
</gene>